<evidence type="ECO:0000313" key="2">
    <source>
        <dbReference type="Proteomes" id="UP000053732"/>
    </source>
</evidence>
<name>A0A0G4P042_PENC3</name>
<dbReference type="EMBL" id="HG793136">
    <property type="protein sequence ID" value="CRL19634.1"/>
    <property type="molecule type" value="Genomic_DNA"/>
</dbReference>
<sequence length="53" mass="5869">MPLLSGQQILQYQGELPPAATRSDTLSLYSVFPARIKVVEKWGGIAYLSFDVL</sequence>
<reference evidence="1 2" key="1">
    <citation type="journal article" date="2014" name="Nat. Commun.">
        <title>Multiple recent horizontal transfers of a large genomic region in cheese making fungi.</title>
        <authorList>
            <person name="Cheeseman K."/>
            <person name="Ropars J."/>
            <person name="Renault P."/>
            <person name="Dupont J."/>
            <person name="Gouzy J."/>
            <person name="Branca A."/>
            <person name="Abraham A.L."/>
            <person name="Ceppi M."/>
            <person name="Conseiller E."/>
            <person name="Debuchy R."/>
            <person name="Malagnac F."/>
            <person name="Goarin A."/>
            <person name="Silar P."/>
            <person name="Lacoste S."/>
            <person name="Sallet E."/>
            <person name="Bensimon A."/>
            <person name="Giraud T."/>
            <person name="Brygoo Y."/>
        </authorList>
    </citation>
    <scope>NUCLEOTIDE SEQUENCE [LARGE SCALE GENOMIC DNA]</scope>
    <source>
        <strain evidence="2">FM 013</strain>
    </source>
</reference>
<gene>
    <name evidence="1" type="ORF">PCAMFM013_S003g000425</name>
</gene>
<dbReference type="AlphaFoldDB" id="A0A0G4P042"/>
<protein>
    <submittedName>
        <fullName evidence="1">Str. FM013</fullName>
    </submittedName>
</protein>
<evidence type="ECO:0000313" key="1">
    <source>
        <dbReference type="EMBL" id="CRL19634.1"/>
    </source>
</evidence>
<organism evidence="1 2">
    <name type="scientific">Penicillium camemberti (strain FM 013)</name>
    <dbReference type="NCBI Taxonomy" id="1429867"/>
    <lineage>
        <taxon>Eukaryota</taxon>
        <taxon>Fungi</taxon>
        <taxon>Dikarya</taxon>
        <taxon>Ascomycota</taxon>
        <taxon>Pezizomycotina</taxon>
        <taxon>Eurotiomycetes</taxon>
        <taxon>Eurotiomycetidae</taxon>
        <taxon>Eurotiales</taxon>
        <taxon>Aspergillaceae</taxon>
        <taxon>Penicillium</taxon>
    </lineage>
</organism>
<keyword evidence="2" id="KW-1185">Reference proteome</keyword>
<proteinExistence type="predicted"/>
<dbReference type="Proteomes" id="UP000053732">
    <property type="component" value="Unassembled WGS sequence"/>
</dbReference>
<accession>A0A0G4P042</accession>
<dbReference type="STRING" id="1429867.A0A0G4P042"/>